<feature type="domain" description="Hemerythrin-like" evidence="1">
    <location>
        <begin position="14"/>
        <end position="125"/>
    </location>
</feature>
<dbReference type="CDD" id="cd12108">
    <property type="entry name" value="Hr-like"/>
    <property type="match status" value="1"/>
</dbReference>
<dbReference type="PANTHER" id="PTHR35585">
    <property type="entry name" value="HHE DOMAIN PROTEIN (AFU_ORTHOLOGUE AFUA_4G00730)"/>
    <property type="match status" value="1"/>
</dbReference>
<evidence type="ECO:0000313" key="2">
    <source>
        <dbReference type="EMBL" id="NMH92404.1"/>
    </source>
</evidence>
<dbReference type="InterPro" id="IPR012312">
    <property type="entry name" value="Hemerythrin-like"/>
</dbReference>
<accession>A0A848DIX6</accession>
<dbReference type="Gene3D" id="1.20.120.520">
    <property type="entry name" value="nmb1532 protein domain like"/>
    <property type="match status" value="1"/>
</dbReference>
<dbReference type="Proteomes" id="UP000586918">
    <property type="component" value="Unassembled WGS sequence"/>
</dbReference>
<comment type="caution">
    <text evidence="2">The sequence shown here is derived from an EMBL/GenBank/DDBJ whole genome shotgun (WGS) entry which is preliminary data.</text>
</comment>
<dbReference type="PANTHER" id="PTHR35585:SF1">
    <property type="entry name" value="HHE DOMAIN PROTEIN (AFU_ORTHOLOGUE AFUA_4G00730)"/>
    <property type="match status" value="1"/>
</dbReference>
<name>A0A848DIX6_9PSEU</name>
<proteinExistence type="predicted"/>
<sequence>MDDQRTAATPDEDVVELLLHRHGEIRNLFDEVRTTEGDARREAFGRLVRLLAVHETAEEELVHPLARTTVPGGEGVVADRLAEERRAKEALAQLEELGPGEPRFLPLLDTLRRAVLEHARAEERYEFVKLAQETDPATRQSLAAAIRAAETVAPTRPHPGVESASAGSMAAVVDRVRDAVRRASAGSG</sequence>
<dbReference type="AlphaFoldDB" id="A0A848DIX6"/>
<gene>
    <name evidence="2" type="ORF">HF519_12645</name>
</gene>
<reference evidence="2 3" key="1">
    <citation type="submission" date="2020-04" db="EMBL/GenBank/DDBJ databases">
        <authorList>
            <person name="Klaysubun C."/>
            <person name="Duangmal K."/>
            <person name="Lipun K."/>
        </authorList>
    </citation>
    <scope>NUCLEOTIDE SEQUENCE [LARGE SCALE GENOMIC DNA]</scope>
    <source>
        <strain evidence="2 3">DSM 45300</strain>
    </source>
</reference>
<evidence type="ECO:0000259" key="1">
    <source>
        <dbReference type="Pfam" id="PF01814"/>
    </source>
</evidence>
<evidence type="ECO:0000313" key="3">
    <source>
        <dbReference type="Proteomes" id="UP000586918"/>
    </source>
</evidence>
<organism evidence="2 3">
    <name type="scientific">Pseudonocardia bannensis</name>
    <dbReference type="NCBI Taxonomy" id="630973"/>
    <lineage>
        <taxon>Bacteria</taxon>
        <taxon>Bacillati</taxon>
        <taxon>Actinomycetota</taxon>
        <taxon>Actinomycetes</taxon>
        <taxon>Pseudonocardiales</taxon>
        <taxon>Pseudonocardiaceae</taxon>
        <taxon>Pseudonocardia</taxon>
    </lineage>
</organism>
<dbReference type="EMBL" id="JAAXKZ010000038">
    <property type="protein sequence ID" value="NMH92404.1"/>
    <property type="molecule type" value="Genomic_DNA"/>
</dbReference>
<dbReference type="Pfam" id="PF01814">
    <property type="entry name" value="Hemerythrin"/>
    <property type="match status" value="1"/>
</dbReference>
<keyword evidence="3" id="KW-1185">Reference proteome</keyword>
<protein>
    <submittedName>
        <fullName evidence="2">Hemerythrin domain-containing protein</fullName>
    </submittedName>
</protein>
<dbReference type="RefSeq" id="WP_169413115.1">
    <property type="nucleotide sequence ID" value="NZ_JAAXKZ010000038.1"/>
</dbReference>